<dbReference type="AlphaFoldDB" id="A0A0K9PPU9"/>
<dbReference type="STRING" id="29655.A0A0K9PPU9"/>
<feature type="coiled-coil region" evidence="1">
    <location>
        <begin position="277"/>
        <end position="309"/>
    </location>
</feature>
<sequence>MGDQVINTEDIEFLHSQVEILPEILIEMKDTQGSDDNAKREIDVLCQRIKTIATLLSFLKLKAKSMAIPHLAHSSCGIKHQDGVGLIDRNGSPLCDWSKEVDFSPFESLNEEALLVTSCRLGKSDGFDGAYISEVFKSVQLITDVMESLVKRVIMAESEISSEKEKLNLSQEEIKKKSSQISSMSTKVEDMEKFALNTNCVLNEMRQKFEDMVEETSRQRQRHAENEQELSRVKQDFESLKSYVSNLTSVRETLLSSEKQFQTMEKLFERLVTKTTLLEVEKEKKETEIEKLFAENVRLTTMLDKKEAQLLAMNEQCKFMALSKPSL</sequence>
<dbReference type="InterPro" id="IPR040225">
    <property type="entry name" value="GIL1-like"/>
</dbReference>
<keyword evidence="1" id="KW-0175">Coiled coil</keyword>
<dbReference type="EMBL" id="LFYR01000729">
    <property type="protein sequence ID" value="KMZ70255.1"/>
    <property type="molecule type" value="Genomic_DNA"/>
</dbReference>
<dbReference type="GO" id="GO:0009959">
    <property type="term" value="P:negative gravitropism"/>
    <property type="evidence" value="ECO:0007669"/>
    <property type="project" value="InterPro"/>
</dbReference>
<dbReference type="GO" id="GO:0009639">
    <property type="term" value="P:response to red or far red light"/>
    <property type="evidence" value="ECO:0007669"/>
    <property type="project" value="InterPro"/>
</dbReference>
<reference evidence="3" key="1">
    <citation type="journal article" date="2016" name="Nature">
        <title>The genome of the seagrass Zostera marina reveals angiosperm adaptation to the sea.</title>
        <authorList>
            <person name="Olsen J.L."/>
            <person name="Rouze P."/>
            <person name="Verhelst B."/>
            <person name="Lin Y.-C."/>
            <person name="Bayer T."/>
            <person name="Collen J."/>
            <person name="Dattolo E."/>
            <person name="De Paoli E."/>
            <person name="Dittami S."/>
            <person name="Maumus F."/>
            <person name="Michel G."/>
            <person name="Kersting A."/>
            <person name="Lauritano C."/>
            <person name="Lohaus R."/>
            <person name="Toepel M."/>
            <person name="Tonon T."/>
            <person name="Vanneste K."/>
            <person name="Amirebrahimi M."/>
            <person name="Brakel J."/>
            <person name="Bostroem C."/>
            <person name="Chovatia M."/>
            <person name="Grimwood J."/>
            <person name="Jenkins J.W."/>
            <person name="Jueterbock A."/>
            <person name="Mraz A."/>
            <person name="Stam W.T."/>
            <person name="Tice H."/>
            <person name="Bornberg-Bauer E."/>
            <person name="Green P.J."/>
            <person name="Pearson G.A."/>
            <person name="Procaccini G."/>
            <person name="Duarte C.M."/>
            <person name="Schmutz J."/>
            <person name="Reusch T.B.H."/>
            <person name="Van de Peer Y."/>
        </authorList>
    </citation>
    <scope>NUCLEOTIDE SEQUENCE [LARGE SCALE GENOMIC DNA]</scope>
    <source>
        <strain evidence="3">cv. Finnish</strain>
    </source>
</reference>
<dbReference type="OrthoDB" id="1888070at2759"/>
<organism evidence="2 3">
    <name type="scientific">Zostera marina</name>
    <name type="common">Eelgrass</name>
    <dbReference type="NCBI Taxonomy" id="29655"/>
    <lineage>
        <taxon>Eukaryota</taxon>
        <taxon>Viridiplantae</taxon>
        <taxon>Streptophyta</taxon>
        <taxon>Embryophyta</taxon>
        <taxon>Tracheophyta</taxon>
        <taxon>Spermatophyta</taxon>
        <taxon>Magnoliopsida</taxon>
        <taxon>Liliopsida</taxon>
        <taxon>Zosteraceae</taxon>
        <taxon>Zostera</taxon>
    </lineage>
</organism>
<comment type="caution">
    <text evidence="2">The sequence shown here is derived from an EMBL/GenBank/DDBJ whole genome shotgun (WGS) entry which is preliminary data.</text>
</comment>
<name>A0A0K9PPU9_ZOSMR</name>
<keyword evidence="3" id="KW-1185">Reference proteome</keyword>
<protein>
    <submittedName>
        <fullName evidence="2">Kinectin-related</fullName>
    </submittedName>
</protein>
<evidence type="ECO:0000313" key="2">
    <source>
        <dbReference type="EMBL" id="KMZ70255.1"/>
    </source>
</evidence>
<dbReference type="OMA" id="NEQELCC"/>
<accession>A0A0K9PPU9</accession>
<dbReference type="Proteomes" id="UP000036987">
    <property type="component" value="Unassembled WGS sequence"/>
</dbReference>
<gene>
    <name evidence="2" type="ORF">ZOSMA_1G02320</name>
</gene>
<evidence type="ECO:0000313" key="3">
    <source>
        <dbReference type="Proteomes" id="UP000036987"/>
    </source>
</evidence>
<evidence type="ECO:0000256" key="1">
    <source>
        <dbReference type="SAM" id="Coils"/>
    </source>
</evidence>
<proteinExistence type="predicted"/>
<dbReference type="PANTHER" id="PTHR31161">
    <property type="entry name" value="PROTEIN GRAVITROPIC IN THE LIGHT 1"/>
    <property type="match status" value="1"/>
</dbReference>